<organism evidence="1 2">
    <name type="scientific">Phlebia brevispora</name>
    <dbReference type="NCBI Taxonomy" id="194682"/>
    <lineage>
        <taxon>Eukaryota</taxon>
        <taxon>Fungi</taxon>
        <taxon>Dikarya</taxon>
        <taxon>Basidiomycota</taxon>
        <taxon>Agaricomycotina</taxon>
        <taxon>Agaricomycetes</taxon>
        <taxon>Polyporales</taxon>
        <taxon>Meruliaceae</taxon>
        <taxon>Phlebia</taxon>
    </lineage>
</organism>
<proteinExistence type="predicted"/>
<sequence length="822" mass="92303">MAPHGGSQRRIDSSSSPTTTNSTARPQRNSAGSNTRANTSGNADPSNRNIQSYDDAFQLLDKFSLVPNERKPTMAGLITGLKHLAETVHGKHQITYDALISLAYYAEQLDLEQHAQVLTQAVINQLQPAIEEDAGNTTRASEQIEKLAAIIQKHEDTLSQLSQQSQQQTKALDKIVGHLNNTNTTNTGSNSAGNEFIEHFTSYADHLEKKGLMGPPRQVLYRIGRSRPLIPSYLSTCWYARYGLVHLPDLVDENVDSVNAVERLCMRACQALTFGSQSVISGNIRLLYSTVSHVRAPFEGLAVSLDCRRSHSYNCQYALCCRVRKQLVDGTERSIARLRSRPVLSFSMTLYLFNTGAREQPDVVQDYAPCAVEERPGMGKLVLVLALPLPCIMLNICSGHHMQMHSWMVSSYTSPYHNSHTSRRYGWSIIEDDVARQAPAPPPNHASTILRGDLRARQVLVEGVHTTDPETGNRYTETVLLQKAEVARNLMGVAAADMPSTFKFVAVQHLPRGGLLYELDSRESADWLRQGNVHKEFLKYYCGDFVPVSFDPSDEHTLRRLEEENNLPHESLHEAIWMRRPELRRRDQAVATLQGIVIAGRRLHARRWIPEPRRCLRCQTFSGHFAAECKAPHTTCGTCSSNEHDTKDCTELEREHFRCSNCSKTGHAAWDRLCPAYMQARNRLLARQPEYQFRFFPIMSNPSTWELVQDDIPWFATLPHASRPPIPHSPNRNATSQRTRLPPRALLQSRSPSPTPSGTAGNYHQFTGPPSSQRPTNNVTRIRGDLRQSTLDSAFSQSRSRNTLGTGVNHLELGSTSRWQHD</sequence>
<comment type="caution">
    <text evidence="1">The sequence shown here is derived from an EMBL/GenBank/DDBJ whole genome shotgun (WGS) entry which is preliminary data.</text>
</comment>
<evidence type="ECO:0000313" key="2">
    <source>
        <dbReference type="Proteomes" id="UP001148662"/>
    </source>
</evidence>
<dbReference type="Proteomes" id="UP001148662">
    <property type="component" value="Unassembled WGS sequence"/>
</dbReference>
<name>A0ACC1RYN1_9APHY</name>
<keyword evidence="2" id="KW-1185">Reference proteome</keyword>
<dbReference type="EMBL" id="JANHOG010002021">
    <property type="protein sequence ID" value="KAJ3528430.1"/>
    <property type="molecule type" value="Genomic_DNA"/>
</dbReference>
<reference evidence="1" key="1">
    <citation type="submission" date="2022-07" db="EMBL/GenBank/DDBJ databases">
        <title>Genome Sequence of Phlebia brevispora.</title>
        <authorList>
            <person name="Buettner E."/>
        </authorList>
    </citation>
    <scope>NUCLEOTIDE SEQUENCE</scope>
    <source>
        <strain evidence="1">MPL23</strain>
    </source>
</reference>
<protein>
    <submittedName>
        <fullName evidence="1">Uncharacterized protein</fullName>
    </submittedName>
</protein>
<accession>A0ACC1RYN1</accession>
<evidence type="ECO:0000313" key="1">
    <source>
        <dbReference type="EMBL" id="KAJ3528430.1"/>
    </source>
</evidence>
<gene>
    <name evidence="1" type="ORF">NM688_g8001</name>
</gene>